<sequence length="196" mass="21594">MTSAPCGGYSAARTTRDDSRSGHDDGARRRPGAAVRRLVDEQQILAPLTRYTHLCDARDGTAWEIFSEDGTDDHNLFGQAIHGWDAIESMFARSSENLEATAHFISNTEIEVDGDRAKTRTYAQCWTWLRFSGDKGAVRPCDYVFVGVYNDDLVRTADGWRISYRRTTPLGTGALGLGEGNETYFAAYAAGVARAL</sequence>
<dbReference type="InterPro" id="IPR037401">
    <property type="entry name" value="SnoaL-like"/>
</dbReference>
<protein>
    <submittedName>
        <fullName evidence="3">Nuclear transport factor 2 family protein</fullName>
    </submittedName>
</protein>
<gene>
    <name evidence="3" type="ORF">FG385_03870</name>
</gene>
<dbReference type="SUPFAM" id="SSF54427">
    <property type="entry name" value="NTF2-like"/>
    <property type="match status" value="1"/>
</dbReference>
<accession>A0A5C4MB27</accession>
<proteinExistence type="predicted"/>
<organism evidence="3 4">
    <name type="scientific">Amycolatopsis alkalitolerans</name>
    <dbReference type="NCBI Taxonomy" id="2547244"/>
    <lineage>
        <taxon>Bacteria</taxon>
        <taxon>Bacillati</taxon>
        <taxon>Actinomycetota</taxon>
        <taxon>Actinomycetes</taxon>
        <taxon>Pseudonocardiales</taxon>
        <taxon>Pseudonocardiaceae</taxon>
        <taxon>Amycolatopsis</taxon>
    </lineage>
</organism>
<dbReference type="Gene3D" id="3.10.450.50">
    <property type="match status" value="1"/>
</dbReference>
<feature type="region of interest" description="Disordered" evidence="1">
    <location>
        <begin position="1"/>
        <end position="33"/>
    </location>
</feature>
<dbReference type="AlphaFoldDB" id="A0A5C4MB27"/>
<feature type="domain" description="SnoaL-like" evidence="2">
    <location>
        <begin position="36"/>
        <end position="166"/>
    </location>
</feature>
<keyword evidence="4" id="KW-1185">Reference proteome</keyword>
<dbReference type="InterPro" id="IPR032710">
    <property type="entry name" value="NTF2-like_dom_sf"/>
</dbReference>
<evidence type="ECO:0000259" key="2">
    <source>
        <dbReference type="Pfam" id="PF13577"/>
    </source>
</evidence>
<evidence type="ECO:0000313" key="4">
    <source>
        <dbReference type="Proteomes" id="UP000305546"/>
    </source>
</evidence>
<dbReference type="Proteomes" id="UP000305546">
    <property type="component" value="Unassembled WGS sequence"/>
</dbReference>
<dbReference type="EMBL" id="VDFW01000002">
    <property type="protein sequence ID" value="TNC29221.1"/>
    <property type="molecule type" value="Genomic_DNA"/>
</dbReference>
<evidence type="ECO:0000313" key="3">
    <source>
        <dbReference type="EMBL" id="TNC29221.1"/>
    </source>
</evidence>
<feature type="compositionally biased region" description="Basic and acidic residues" evidence="1">
    <location>
        <begin position="14"/>
        <end position="28"/>
    </location>
</feature>
<dbReference type="Pfam" id="PF13577">
    <property type="entry name" value="SnoaL_4"/>
    <property type="match status" value="1"/>
</dbReference>
<comment type="caution">
    <text evidence="3">The sequence shown here is derived from an EMBL/GenBank/DDBJ whole genome shotgun (WGS) entry which is preliminary data.</text>
</comment>
<name>A0A5C4MB27_9PSEU</name>
<evidence type="ECO:0000256" key="1">
    <source>
        <dbReference type="SAM" id="MobiDB-lite"/>
    </source>
</evidence>
<reference evidence="3 4" key="1">
    <citation type="submission" date="2019-06" db="EMBL/GenBank/DDBJ databases">
        <title>Amycolatopsis alkalitolerans sp. nov., isolated from Gastrodia elata Blume.</title>
        <authorList>
            <person name="Narsing Rao M.P."/>
            <person name="Li W.J."/>
        </authorList>
    </citation>
    <scope>NUCLEOTIDE SEQUENCE [LARGE SCALE GENOMIC DNA]</scope>
    <source>
        <strain evidence="3 4">SYSUP0005</strain>
    </source>
</reference>